<accession>A0A2V3DQQ1</accession>
<dbReference type="GO" id="GO:0005524">
    <property type="term" value="F:ATP binding"/>
    <property type="evidence" value="ECO:0007669"/>
    <property type="project" value="UniProtKB-UniRule"/>
</dbReference>
<comment type="function">
    <text evidence="3">Catalyzes the phosphorylation of the 3'-hydroxyl group of dephosphocoenzyme A to form coenzyme A.</text>
</comment>
<keyword evidence="6" id="KW-1185">Reference proteome</keyword>
<protein>
    <recommendedName>
        <fullName evidence="3 4">Dephospho-CoA kinase</fullName>
        <ecNumber evidence="3 4">2.7.1.24</ecNumber>
    </recommendedName>
    <alternativeName>
        <fullName evidence="3">Dephosphocoenzyme A kinase</fullName>
    </alternativeName>
</protein>
<evidence type="ECO:0000256" key="4">
    <source>
        <dbReference type="NCBIfam" id="TIGR00152"/>
    </source>
</evidence>
<evidence type="ECO:0000256" key="2">
    <source>
        <dbReference type="ARBA" id="ARBA00022840"/>
    </source>
</evidence>
<comment type="similarity">
    <text evidence="3">Belongs to the CoaE family.</text>
</comment>
<dbReference type="HAMAP" id="MF_00376">
    <property type="entry name" value="Dephospho_CoA_kinase"/>
    <property type="match status" value="1"/>
</dbReference>
<evidence type="ECO:0000256" key="1">
    <source>
        <dbReference type="ARBA" id="ARBA00022741"/>
    </source>
</evidence>
<dbReference type="GO" id="GO:0004140">
    <property type="term" value="F:dephospho-CoA kinase activity"/>
    <property type="evidence" value="ECO:0007669"/>
    <property type="project" value="UniProtKB-UniRule"/>
</dbReference>
<dbReference type="NCBIfam" id="TIGR00152">
    <property type="entry name" value="dephospho-CoA kinase"/>
    <property type="match status" value="1"/>
</dbReference>
<dbReference type="PROSITE" id="PS51219">
    <property type="entry name" value="DPCK"/>
    <property type="match status" value="1"/>
</dbReference>
<dbReference type="PANTHER" id="PTHR10695:SF46">
    <property type="entry name" value="BIFUNCTIONAL COENZYME A SYNTHASE-RELATED"/>
    <property type="match status" value="1"/>
</dbReference>
<dbReference type="InterPro" id="IPR001977">
    <property type="entry name" value="Depp_CoAkinase"/>
</dbReference>
<dbReference type="CDD" id="cd02022">
    <property type="entry name" value="DPCK"/>
    <property type="match status" value="1"/>
</dbReference>
<dbReference type="Gene3D" id="3.40.50.300">
    <property type="entry name" value="P-loop containing nucleotide triphosphate hydrolases"/>
    <property type="match status" value="1"/>
</dbReference>
<proteinExistence type="inferred from homology"/>
<gene>
    <name evidence="3" type="primary">coaE</name>
    <name evidence="5" type="ORF">CVS29_11685</name>
</gene>
<sequence>MLSLGLTGGIASGKSLLSARFRDLGALVIDADQLAREVVAPDSPGLRAVVEHFGAGMLLADGALNRSALGAMVFSDKAQLVALNAITHPLVREAATALKSSAGPGTIVVQDIPLLVETGQGPAFHLVVVAQAPLESRLRRMMTDRGMSYEDAMARIGAQASDEQRMSAADVVIVNDGTREDALGALDALWFDRLVPFAVNLAAGIPATASPDASTVHAAAASVPLEEGARDRLLARLHLAVGASAEILPPRSAHGPVFVIEAARGTSRGSLLAALATAGYFPLPQGGGSTLLASADPGQHATIELAAAPL</sequence>
<keyword evidence="3" id="KW-0963">Cytoplasm</keyword>
<keyword evidence="3" id="KW-0173">Coenzyme A biosynthesis</keyword>
<reference evidence="5 6" key="1">
    <citation type="submission" date="2018-05" db="EMBL/GenBank/DDBJ databases">
        <title>Genetic diversity of glacier-inhabiting Cryobacterium bacteria in China and description of Cryobacterium mengkeensis sp. nov. and Arthrobacter glacialis sp. nov.</title>
        <authorList>
            <person name="Liu Q."/>
            <person name="Xin Y.-H."/>
        </authorList>
    </citation>
    <scope>NUCLEOTIDE SEQUENCE [LARGE SCALE GENOMIC DNA]</scope>
    <source>
        <strain evidence="5 6">GP3</strain>
    </source>
</reference>
<dbReference type="OrthoDB" id="9812943at2"/>
<dbReference type="GO" id="GO:0005737">
    <property type="term" value="C:cytoplasm"/>
    <property type="evidence" value="ECO:0007669"/>
    <property type="project" value="UniProtKB-SubCell"/>
</dbReference>
<dbReference type="EMBL" id="QHLZ01000006">
    <property type="protein sequence ID" value="PXA65313.1"/>
    <property type="molecule type" value="Genomic_DNA"/>
</dbReference>
<dbReference type="NCBIfam" id="NF002879">
    <property type="entry name" value="PRK03333.1"/>
    <property type="match status" value="1"/>
</dbReference>
<comment type="caution">
    <text evidence="5">The sequence shown here is derived from an EMBL/GenBank/DDBJ whole genome shotgun (WGS) entry which is preliminary data.</text>
</comment>
<dbReference type="GO" id="GO:0015937">
    <property type="term" value="P:coenzyme A biosynthetic process"/>
    <property type="evidence" value="ECO:0007669"/>
    <property type="project" value="UniProtKB-UniRule"/>
</dbReference>
<dbReference type="RefSeq" id="WP_110106489.1">
    <property type="nucleotide sequence ID" value="NZ_JACBZZ010000001.1"/>
</dbReference>
<dbReference type="SUPFAM" id="SSF52540">
    <property type="entry name" value="P-loop containing nucleoside triphosphate hydrolases"/>
    <property type="match status" value="1"/>
</dbReference>
<keyword evidence="2 3" id="KW-0067">ATP-binding</keyword>
<evidence type="ECO:0000313" key="6">
    <source>
        <dbReference type="Proteomes" id="UP000246303"/>
    </source>
</evidence>
<feature type="binding site" evidence="3">
    <location>
        <begin position="11"/>
        <end position="16"/>
    </location>
    <ligand>
        <name>ATP</name>
        <dbReference type="ChEBI" id="CHEBI:30616"/>
    </ligand>
</feature>
<keyword evidence="3" id="KW-0808">Transferase</keyword>
<comment type="subcellular location">
    <subcellularLocation>
        <location evidence="3">Cytoplasm</location>
    </subcellularLocation>
</comment>
<evidence type="ECO:0000256" key="3">
    <source>
        <dbReference type="HAMAP-Rule" id="MF_00376"/>
    </source>
</evidence>
<dbReference type="Pfam" id="PF01121">
    <property type="entry name" value="CoaE"/>
    <property type="match status" value="1"/>
</dbReference>
<dbReference type="SMR" id="A0A2V3DQQ1"/>
<comment type="catalytic activity">
    <reaction evidence="3">
        <text>3'-dephospho-CoA + ATP = ADP + CoA + H(+)</text>
        <dbReference type="Rhea" id="RHEA:18245"/>
        <dbReference type="ChEBI" id="CHEBI:15378"/>
        <dbReference type="ChEBI" id="CHEBI:30616"/>
        <dbReference type="ChEBI" id="CHEBI:57287"/>
        <dbReference type="ChEBI" id="CHEBI:57328"/>
        <dbReference type="ChEBI" id="CHEBI:456216"/>
        <dbReference type="EC" id="2.7.1.24"/>
    </reaction>
</comment>
<dbReference type="UniPathway" id="UPA00241">
    <property type="reaction ID" value="UER00356"/>
</dbReference>
<dbReference type="InterPro" id="IPR027417">
    <property type="entry name" value="P-loop_NTPase"/>
</dbReference>
<name>A0A2V3DQQ1_9MICC</name>
<keyword evidence="1 3" id="KW-0547">Nucleotide-binding</keyword>
<evidence type="ECO:0000313" key="5">
    <source>
        <dbReference type="EMBL" id="PXA65313.1"/>
    </source>
</evidence>
<dbReference type="AlphaFoldDB" id="A0A2V3DQQ1"/>
<dbReference type="PANTHER" id="PTHR10695">
    <property type="entry name" value="DEPHOSPHO-COA KINASE-RELATED"/>
    <property type="match status" value="1"/>
</dbReference>
<dbReference type="EC" id="2.7.1.24" evidence="3 4"/>
<keyword evidence="3 5" id="KW-0418">Kinase</keyword>
<dbReference type="Proteomes" id="UP000246303">
    <property type="component" value="Unassembled WGS sequence"/>
</dbReference>
<organism evidence="5 6">
    <name type="scientific">Arthrobacter psychrochitiniphilus</name>
    <dbReference type="NCBI Taxonomy" id="291045"/>
    <lineage>
        <taxon>Bacteria</taxon>
        <taxon>Bacillati</taxon>
        <taxon>Actinomycetota</taxon>
        <taxon>Actinomycetes</taxon>
        <taxon>Micrococcales</taxon>
        <taxon>Micrococcaceae</taxon>
        <taxon>Arthrobacter</taxon>
    </lineage>
</organism>
<comment type="pathway">
    <text evidence="3">Cofactor biosynthesis; coenzyme A biosynthesis; CoA from (R)-pantothenate: step 5/5.</text>
</comment>